<feature type="transmembrane region" description="Helical" evidence="7">
    <location>
        <begin position="1228"/>
        <end position="1246"/>
    </location>
</feature>
<feature type="transmembrane region" description="Helical" evidence="7">
    <location>
        <begin position="111"/>
        <end position="130"/>
    </location>
</feature>
<feature type="transmembrane region" description="Helical" evidence="7">
    <location>
        <begin position="210"/>
        <end position="227"/>
    </location>
</feature>
<feature type="transmembrane region" description="Helical" evidence="7">
    <location>
        <begin position="2392"/>
        <end position="2409"/>
    </location>
</feature>
<evidence type="ECO:0000259" key="10">
    <source>
        <dbReference type="Pfam" id="PF24874"/>
    </source>
</evidence>
<feature type="transmembrane region" description="Helical" evidence="7">
    <location>
        <begin position="1666"/>
        <end position="1686"/>
    </location>
</feature>
<dbReference type="PANTHER" id="PTHR13167">
    <property type="entry name" value="PIEZO-TYPE MECHANOSENSITIVE ION CHANNEL COMPONENT"/>
    <property type="match status" value="1"/>
</dbReference>
<dbReference type="Pfam" id="PF12166">
    <property type="entry name" value="Piezo_cap"/>
    <property type="match status" value="1"/>
</dbReference>
<evidence type="ECO:0000256" key="2">
    <source>
        <dbReference type="ARBA" id="ARBA00007821"/>
    </source>
</evidence>
<dbReference type="InterPro" id="IPR031334">
    <property type="entry name" value="Piezo_cap_dom"/>
</dbReference>
<dbReference type="Proteomes" id="UP001237642">
    <property type="component" value="Unassembled WGS sequence"/>
</dbReference>
<sequence>MGRFLGGILLPLLLLTASLLYWSLISMVNLLAFLLISFCAPSIGSCRWRWNLVSYSVIAYSVLIIFAHAIFNVIISANGEEWKIYGASWPRLLGFISSSIRDEFGMSLCHVYSLVLQLFGALVAISDICWSKFMPVLSRYPTLQHLLVSSEENGSRLRVVFCMLVPVVQLVAGITHPSWVSLPFFICSCIGLVDWSLTGNFLGFLRWWRYLLFYAGLNIVILYAYQLPFQLSSVLQLIANFIGLYKISSKSDWSHLCSGISLLLFYSMLCSIRYDLLEMDVIISMKGSSITEQLIPKKHFLIREYRSGARHTNFLLREAVFRTFTINCFTYGYPISLFALSFWSIQYASICSFGLLAYLGYFLYTCPSLLFLHRLNVFLLVFVLLWAISTYIFNLASTILGQKILEDMEVWETIGLWRYPVPGSFLLAQFCIGILVGMSILVNSSVFLYLSDKDEQSETGYCSIGEKEETAVLIVAIVAWMLRKSSRAIVLVLIFSLASRHGFFHALYRIYFMIYLLSHAIGRKIPQSLILFCEAHFALLYILDMNLIYKAVEQSRVAVEILSQLGLLQHTSLVEFLKIATLACFCAICNNGLDMFLSYSAVVQDSPFPPIGWNILKAGLKRSFLSSVYFSTFQECGCHNSSHDSEIALYINAIGQKIHSAYRSCGTYIVCLTVLLTIYLVTPNYASFGYLFFLLLWMNGRQLVGKTIRHLWFPLKLYAVAVFALIYCLSVFPSFKTWFSGKIDLYQAFGYDPDASLLRNVLEPLSILVVMQLYSFERSLNKSYTIDDFTAPHFGTVSIFKRLLIWHSEKILLLALFYASLSPISAFGFVYLLGMVISSALPKSSRVASKFFLVYSGFVLMVQYVFQMWGEDAEMFPGQRNSYLSFILGLEMFKPGFFGLEYGMRGEVLVIMACVLQYNVFHWLEIMSRNYVHEENCEEQLTSFRTTNRRPDRVPFGPNTCNVSVDVSPILEKEPEATRNSLHYISDDMFQVPEPVNLQTESMERSYTRTHSYNYGRENSKENHKWNRRWIVLMRKERQEMQKDTLKLNMKYMLENIFSIFGLEINMIALVLASFAVLNVISLLYIGSLAVCVLIPRHVIRKLWPIFVLSFSLVLTLEYLSIWLNITSWEQQPPGEAKANMACHDCWKNSNLLFDYCRKCWLGTIVDDPRMLISYFMVFMLACFKLRADNLSGLSELHMYQQMKQTSLFGDLSFDTKSMWTLFDYLRLYGYCHLLDLVLALIMITGTLEYDILHLGYLAFALTFFRIRLEILKKKNKIFKFLRMYNFAVIVLSLAYQSPFIGDFNEEKCETVNYIYEVIGFYKYDYGFRITSRSAFVEIIIFMLVSLQSYMFASQEFDYVAKYLEAEQLDGFVREQEKRASWKSAQLHHIRKSEEQKRLRNSQVEKMKSEMFSLQMQLHSMNMHTNSGDTLSKSEGTRKKSLLNSDKKTKIPDEENDCKMCDEDSFPDKSLTSVKRSPSEEESPEQSLGSTQECNELKDRSSSIELWDLEKTYQGHLQGKKNRLATAANLFGHGVSHVKYLGNKAVSNLVNYLNIKYEEPDILDYSSENDIYYELENQYIGAEPSEQALSVQSASEKNITQNITHVTKPRISVIFYYMLAQIRSNNDIVCYCLFVLMFLWNFSLLSTVYLAALYFFALCVNTGPGYMFWVMMLIYSEVCILLQYLYQIIIQHCGFRIHFSFLKELGFPDHEIQSSFVISIWPLFLLYIFTLLQSSISARDGGWAPVTEFSSQKKGISHQKESTENLSWWERLYKPLQDKMQVVIKSMFRYWKSVTQGAEAPPYFVQLSMEVNLWPDDGIQPERIESGLNRLLEASYDLRCKERNQDSSHLASRVRIQSIERSPENLKNALALFEVVYASPSEPVMEEWYKSLTPAADVANEILDAQCAGIFKDVGFPYPVISVIGGGKREIDLYAYVFCAELTVFFLVAIFYESVIKNKSEFFEVYQLEDQFPKEFVLILLILFSLIVLDRIIYLCSFATGKVIFYLFTLVLFTYSAIKCAWNMEPSHQRAGRLALRAIFLTKAISLALQAAQIRYGIPRESTLYRQFLTASISQFNFLGFRVYRALPFLYELRCVLDWSCTSTSLTMYDWLKLEDIYSSLFLVKCDVDLNRANHRQGQKQPKMTKFCNGICVFLVLLFVIWAPMLMYSSGNPSNFANPIKDASVQIDLHARGGSLTLFQTTLCKKISWDEVDAHINLDPHGYLSEYNKQDIQLICCQADASTSWLVPPVVQNKFSQSLQRSMKFVFSWKFTRNRPKGKEVVKYDLHINEHDLPKPVEVIGVLNGSVRNIRIKNVYPKYFRVTGSGDVRLLEQEVNMFSGDLSMNQGNPKWWSFHDVDASDITGCGELAGPMAIIVSEETPQGIIGETLSKFSIWSLYITFVLAVGRFIRLQCSDLRMRIPHENLPSCDRLLAICEKIYAARAEGELEVEEVLYWTLVEIYRSPHKLIEYTKLE</sequence>
<keyword evidence="3 7" id="KW-0812">Transmembrane</keyword>
<proteinExistence type="inferred from homology"/>
<feature type="transmembrane region" description="Helical" evidence="7">
    <location>
        <begin position="1335"/>
        <end position="1353"/>
    </location>
</feature>
<feature type="transmembrane region" description="Helical" evidence="7">
    <location>
        <begin position="1171"/>
        <end position="1188"/>
    </location>
</feature>
<evidence type="ECO:0000256" key="4">
    <source>
        <dbReference type="ARBA" id="ARBA00022989"/>
    </source>
</evidence>
<comment type="similarity">
    <text evidence="2">Belongs to the PIEZO (TC 1.A.75) family.</text>
</comment>
<dbReference type="GO" id="GO:0042391">
    <property type="term" value="P:regulation of membrane potential"/>
    <property type="evidence" value="ECO:0007669"/>
    <property type="project" value="TreeGrafter"/>
</dbReference>
<evidence type="ECO:0000259" key="8">
    <source>
        <dbReference type="Pfam" id="PF12166"/>
    </source>
</evidence>
<dbReference type="InterPro" id="IPR027272">
    <property type="entry name" value="Piezo"/>
</dbReference>
<feature type="transmembrane region" description="Helical" evidence="7">
    <location>
        <begin position="1933"/>
        <end position="1955"/>
    </location>
</feature>
<organism evidence="12 13">
    <name type="scientific">Heracleum sosnowskyi</name>
    <dbReference type="NCBI Taxonomy" id="360622"/>
    <lineage>
        <taxon>Eukaryota</taxon>
        <taxon>Viridiplantae</taxon>
        <taxon>Streptophyta</taxon>
        <taxon>Embryophyta</taxon>
        <taxon>Tracheophyta</taxon>
        <taxon>Spermatophyta</taxon>
        <taxon>Magnoliopsida</taxon>
        <taxon>eudicotyledons</taxon>
        <taxon>Gunneridae</taxon>
        <taxon>Pentapetalae</taxon>
        <taxon>asterids</taxon>
        <taxon>campanulids</taxon>
        <taxon>Apiales</taxon>
        <taxon>Apiaceae</taxon>
        <taxon>Apioideae</taxon>
        <taxon>apioid superclade</taxon>
        <taxon>Tordylieae</taxon>
        <taxon>Tordyliinae</taxon>
        <taxon>Heracleum</taxon>
    </lineage>
</organism>
<evidence type="ECO:0000256" key="3">
    <source>
        <dbReference type="ARBA" id="ARBA00022692"/>
    </source>
</evidence>
<feature type="transmembrane region" description="Helical" evidence="7">
    <location>
        <begin position="667"/>
        <end position="696"/>
    </location>
</feature>
<dbReference type="Pfam" id="PF23188">
    <property type="entry name" value="THU_Piezo1"/>
    <property type="match status" value="1"/>
</dbReference>
<feature type="transmembrane region" description="Helical" evidence="7">
    <location>
        <begin position="852"/>
        <end position="870"/>
    </location>
</feature>
<dbReference type="GO" id="GO:0016020">
    <property type="term" value="C:membrane"/>
    <property type="evidence" value="ECO:0007669"/>
    <property type="project" value="UniProtKB-SubCell"/>
</dbReference>
<comment type="caution">
    <text evidence="12">The sequence shown here is derived from an EMBL/GenBank/DDBJ whole genome shotgun (WGS) entry which is preliminary data.</text>
</comment>
<dbReference type="GO" id="GO:0050982">
    <property type="term" value="P:detection of mechanical stimulus"/>
    <property type="evidence" value="ECO:0007669"/>
    <property type="project" value="TreeGrafter"/>
</dbReference>
<feature type="transmembrane region" description="Helical" evidence="7">
    <location>
        <begin position="253"/>
        <end position="276"/>
    </location>
</feature>
<feature type="domain" description="Piezo-type mechanosensitive ion channel homolog" evidence="11">
    <location>
        <begin position="474"/>
        <end position="602"/>
    </location>
</feature>
<keyword evidence="5 7" id="KW-0472">Membrane</keyword>
<feature type="transmembrane region" description="Helical" evidence="7">
    <location>
        <begin position="20"/>
        <end position="40"/>
    </location>
</feature>
<reference evidence="12" key="1">
    <citation type="submission" date="2023-02" db="EMBL/GenBank/DDBJ databases">
        <title>Genome of toxic invasive species Heracleum sosnowskyi carries increased number of genes despite the absence of recent whole-genome duplications.</title>
        <authorList>
            <person name="Schelkunov M."/>
            <person name="Shtratnikova V."/>
            <person name="Makarenko M."/>
            <person name="Klepikova A."/>
            <person name="Omelchenko D."/>
            <person name="Novikova G."/>
            <person name="Obukhova E."/>
            <person name="Bogdanov V."/>
            <person name="Penin A."/>
            <person name="Logacheva M."/>
        </authorList>
    </citation>
    <scope>NUCLEOTIDE SEQUENCE</scope>
    <source>
        <strain evidence="12">Hsosn_3</strain>
        <tissue evidence="12">Leaf</tissue>
    </source>
</reference>
<evidence type="ECO:0000313" key="12">
    <source>
        <dbReference type="EMBL" id="KAK1360325.1"/>
    </source>
</evidence>
<dbReference type="InterPro" id="IPR057611">
    <property type="entry name" value="PIEZO_dom"/>
</dbReference>
<dbReference type="InterPro" id="IPR056770">
    <property type="entry name" value="Piezo_THU9_anchor"/>
</dbReference>
<evidence type="ECO:0000259" key="11">
    <source>
        <dbReference type="Pfam" id="PF25288"/>
    </source>
</evidence>
<feature type="transmembrane region" description="Helical" evidence="7">
    <location>
        <begin position="376"/>
        <end position="400"/>
    </location>
</feature>
<feature type="transmembrane region" description="Helical" evidence="7">
    <location>
        <begin position="906"/>
        <end position="924"/>
    </location>
</feature>
<evidence type="ECO:0000256" key="1">
    <source>
        <dbReference type="ARBA" id="ARBA00004141"/>
    </source>
</evidence>
<dbReference type="GO" id="GO:0005261">
    <property type="term" value="F:monoatomic cation channel activity"/>
    <property type="evidence" value="ECO:0007669"/>
    <property type="project" value="TreeGrafter"/>
</dbReference>
<dbReference type="PANTHER" id="PTHR13167:SF46">
    <property type="entry name" value="PIEZO NON-SPECIFIC CATION CHANNEL R-RAS-BINDING DOMAIN-CONTAINING PROTEIN"/>
    <property type="match status" value="1"/>
</dbReference>
<dbReference type="EMBL" id="JAUIZM010000010">
    <property type="protein sequence ID" value="KAK1360325.1"/>
    <property type="molecule type" value="Genomic_DNA"/>
</dbReference>
<feature type="transmembrane region" description="Helical" evidence="7">
    <location>
        <begin position="529"/>
        <end position="549"/>
    </location>
</feature>
<evidence type="ECO:0000256" key="5">
    <source>
        <dbReference type="ARBA" id="ARBA00023136"/>
    </source>
</evidence>
<feature type="transmembrane region" description="Helical" evidence="7">
    <location>
        <begin position="1281"/>
        <end position="1298"/>
    </location>
</feature>
<accession>A0AAD8H655</accession>
<dbReference type="InterPro" id="IPR056768">
    <property type="entry name" value="THU_Piezo"/>
</dbReference>
<feature type="compositionally biased region" description="Basic and acidic residues" evidence="6">
    <location>
        <begin position="1445"/>
        <end position="1462"/>
    </location>
</feature>
<feature type="transmembrane region" description="Helical" evidence="7">
    <location>
        <begin position="2034"/>
        <end position="2052"/>
    </location>
</feature>
<feature type="transmembrane region" description="Helical" evidence="7">
    <location>
        <begin position="1976"/>
        <end position="1997"/>
    </location>
</feature>
<evidence type="ECO:0000256" key="7">
    <source>
        <dbReference type="SAM" id="Phobius"/>
    </source>
</evidence>
<feature type="compositionally biased region" description="Polar residues" evidence="6">
    <location>
        <begin position="1423"/>
        <end position="1434"/>
    </location>
</feature>
<dbReference type="GO" id="GO:0008381">
    <property type="term" value="F:mechanosensitive monoatomic ion channel activity"/>
    <property type="evidence" value="ECO:0007669"/>
    <property type="project" value="InterPro"/>
</dbReference>
<evidence type="ECO:0000313" key="13">
    <source>
        <dbReference type="Proteomes" id="UP001237642"/>
    </source>
</evidence>
<feature type="region of interest" description="Disordered" evidence="6">
    <location>
        <begin position="1423"/>
        <end position="1497"/>
    </location>
</feature>
<keyword evidence="13" id="KW-1185">Reference proteome</keyword>
<protein>
    <submittedName>
        <fullName evidence="12">Piezo-type mechanosensitive ion channel-like</fullName>
    </submittedName>
</protein>
<comment type="subcellular location">
    <subcellularLocation>
        <location evidence="1">Membrane</location>
        <topology evidence="1">Multi-pass membrane protein</topology>
    </subcellularLocation>
</comment>
<feature type="transmembrane region" description="Helical" evidence="7">
    <location>
        <begin position="1628"/>
        <end position="1654"/>
    </location>
</feature>
<evidence type="ECO:0000256" key="6">
    <source>
        <dbReference type="SAM" id="MobiDB-lite"/>
    </source>
</evidence>
<feature type="domain" description="Piezo transmembrane helical unit" evidence="9">
    <location>
        <begin position="1624"/>
        <end position="1743"/>
    </location>
</feature>
<feature type="transmembrane region" description="Helical" evidence="7">
    <location>
        <begin position="426"/>
        <end position="450"/>
    </location>
</feature>
<feature type="domain" description="Piezo THU9 and anchor" evidence="10">
    <location>
        <begin position="1932"/>
        <end position="2169"/>
    </location>
</feature>
<keyword evidence="4 7" id="KW-1133">Transmembrane helix</keyword>
<feature type="transmembrane region" description="Helical" evidence="7">
    <location>
        <begin position="345"/>
        <end position="364"/>
    </location>
</feature>
<feature type="transmembrane region" description="Helical" evidence="7">
    <location>
        <begin position="811"/>
        <end position="832"/>
    </location>
</feature>
<feature type="transmembrane region" description="Helical" evidence="7">
    <location>
        <begin position="1077"/>
        <end position="1096"/>
    </location>
</feature>
<feature type="transmembrane region" description="Helical" evidence="7">
    <location>
        <begin position="319"/>
        <end position="339"/>
    </location>
</feature>
<feature type="transmembrane region" description="Helical" evidence="7">
    <location>
        <begin position="1052"/>
        <end position="1071"/>
    </location>
</feature>
<feature type="transmembrane region" description="Helical" evidence="7">
    <location>
        <begin position="1103"/>
        <end position="1124"/>
    </location>
</feature>
<dbReference type="Pfam" id="PF24874">
    <property type="entry name" value="Piezo_THU9_anchor"/>
    <property type="match status" value="1"/>
</dbReference>
<dbReference type="GO" id="GO:0071260">
    <property type="term" value="P:cellular response to mechanical stimulus"/>
    <property type="evidence" value="ECO:0007669"/>
    <property type="project" value="TreeGrafter"/>
</dbReference>
<dbReference type="Pfam" id="PF25288">
    <property type="entry name" value="PIEZO"/>
    <property type="match status" value="1"/>
</dbReference>
<feature type="transmembrane region" description="Helical" evidence="7">
    <location>
        <begin position="52"/>
        <end position="75"/>
    </location>
</feature>
<gene>
    <name evidence="12" type="ORF">POM88_044799</name>
</gene>
<evidence type="ECO:0000259" key="9">
    <source>
        <dbReference type="Pfam" id="PF23188"/>
    </source>
</evidence>
<name>A0AAD8H655_9APIA</name>
<feature type="transmembrane region" description="Helical" evidence="7">
    <location>
        <begin position="182"/>
        <end position="203"/>
    </location>
</feature>
<feature type="transmembrane region" description="Helical" evidence="7">
    <location>
        <begin position="2003"/>
        <end position="2022"/>
    </location>
</feature>
<feature type="transmembrane region" description="Helical" evidence="7">
    <location>
        <begin position="717"/>
        <end position="735"/>
    </location>
</feature>
<reference evidence="12" key="2">
    <citation type="submission" date="2023-05" db="EMBL/GenBank/DDBJ databases">
        <authorList>
            <person name="Schelkunov M.I."/>
        </authorList>
    </citation>
    <scope>NUCLEOTIDE SEQUENCE</scope>
    <source>
        <strain evidence="12">Hsosn_3</strain>
        <tissue evidence="12">Leaf</tissue>
    </source>
</reference>
<feature type="domain" description="Piezo non-specific cation channel cap" evidence="8">
    <location>
        <begin position="2197"/>
        <end position="2472"/>
    </location>
</feature>
<feature type="transmembrane region" description="Helical" evidence="7">
    <location>
        <begin position="1252"/>
        <end position="1269"/>
    </location>
</feature>
<feature type="transmembrane region" description="Helical" evidence="7">
    <location>
        <begin position="2147"/>
        <end position="2168"/>
    </location>
</feature>